<dbReference type="RefSeq" id="WP_077276180.1">
    <property type="nucleotide sequence ID" value="NZ_CP019609.1"/>
</dbReference>
<dbReference type="EMBL" id="CP019609">
    <property type="protein sequence ID" value="AQP54105.1"/>
    <property type="molecule type" value="Genomic_DNA"/>
</dbReference>
<protein>
    <submittedName>
        <fullName evidence="1">Uncharacterized protein</fullName>
    </submittedName>
</protein>
<proteinExistence type="predicted"/>
<accession>A0A1Q2D754</accession>
<sequence length="61" mass="6712">MTVGIVLMFTGVFFLALSGLVFRFRAISNKQAWGGITVPSAIIGGIIFVISLVIIYIYYPR</sequence>
<dbReference type="STRING" id="633807.BW732_07645"/>
<organism evidence="1 2">
    <name type="scientific">Vagococcus penaei</name>
    <dbReference type="NCBI Taxonomy" id="633807"/>
    <lineage>
        <taxon>Bacteria</taxon>
        <taxon>Bacillati</taxon>
        <taxon>Bacillota</taxon>
        <taxon>Bacilli</taxon>
        <taxon>Lactobacillales</taxon>
        <taxon>Enterococcaceae</taxon>
        <taxon>Vagococcus</taxon>
    </lineage>
</organism>
<gene>
    <name evidence="1" type="ORF">BW732_07645</name>
</gene>
<reference evidence="1 2" key="1">
    <citation type="journal article" date="2010" name="Int. J. Syst. Evol. Microbiol.">
        <title>Vagococcus penaei sp. nov., isolated from spoilage microbiota of cooked shrimp (Penaeus vannamei).</title>
        <authorList>
            <person name="Jaffres E."/>
            <person name="Prevost H."/>
            <person name="Rossero A."/>
            <person name="Joffraud J.J."/>
            <person name="Dousset X."/>
        </authorList>
    </citation>
    <scope>NUCLEOTIDE SEQUENCE [LARGE SCALE GENOMIC DNA]</scope>
    <source>
        <strain evidence="1 2">CD276</strain>
    </source>
</reference>
<keyword evidence="2" id="KW-1185">Reference proteome</keyword>
<name>A0A1Q2D754_9ENTE</name>
<dbReference type="Proteomes" id="UP000188246">
    <property type="component" value="Chromosome"/>
</dbReference>
<evidence type="ECO:0000313" key="1">
    <source>
        <dbReference type="EMBL" id="AQP54105.1"/>
    </source>
</evidence>
<evidence type="ECO:0000313" key="2">
    <source>
        <dbReference type="Proteomes" id="UP000188246"/>
    </source>
</evidence>
<dbReference type="KEGG" id="vpi:BW732_07645"/>
<dbReference type="OrthoDB" id="2188776at2"/>
<dbReference type="AlphaFoldDB" id="A0A1Q2D754"/>